<dbReference type="OrthoDB" id="215220at2"/>
<keyword evidence="2" id="KW-1185">Reference proteome</keyword>
<dbReference type="EMBL" id="CP017641">
    <property type="protein sequence ID" value="APZ91635.1"/>
    <property type="molecule type" value="Genomic_DNA"/>
</dbReference>
<dbReference type="AlphaFoldDB" id="A0A1P8WC41"/>
<dbReference type="RefSeq" id="WP_077023360.1">
    <property type="nucleotide sequence ID" value="NZ_CP017641.1"/>
</dbReference>
<sequence length="324" mass="36179">MPRHFRILQHAGAGLQRVLVILSAVLLTLPVPAVAEDEVEFADLSAETMIVYARANRAIQDLDVYLRATGYENPAFIGMNYFGVSVGGIDAIRDLQENRGVDPETFAALYAGFAVPAVAKHLNLKKSTNANGRLELKIDALDGRLRYKGAVVRLYSPEDLRLLFERRDAFRTESERVRRRVFSDYVFSRRRAVGGLGSGGQLTEVDDLDERYTRLQPLLIELEESLRRDASASSVIAGLSSHHYFSLSVGGLDVVSDLQNRKAVDPETFGAIYAGKIAPDYVEDFKITADNRILYQDAQVKMYSPKTLESCFKQRETLDLQIAK</sequence>
<accession>A0A1P8WC41</accession>
<name>A0A1P8WC41_9PLAN</name>
<reference evidence="1 2" key="1">
    <citation type="journal article" date="2016" name="Front. Microbiol.">
        <title>Fuerstia marisgermanicae gen. nov., sp. nov., an Unusual Member of the Phylum Planctomycetes from the German Wadden Sea.</title>
        <authorList>
            <person name="Kohn T."/>
            <person name="Heuer A."/>
            <person name="Jogler M."/>
            <person name="Vollmers J."/>
            <person name="Boedeker C."/>
            <person name="Bunk B."/>
            <person name="Rast P."/>
            <person name="Borchert D."/>
            <person name="Glockner I."/>
            <person name="Freese H.M."/>
            <person name="Klenk H.P."/>
            <person name="Overmann J."/>
            <person name="Kaster A.K."/>
            <person name="Rohde M."/>
            <person name="Wiegand S."/>
            <person name="Jogler C."/>
        </authorList>
    </citation>
    <scope>NUCLEOTIDE SEQUENCE [LARGE SCALE GENOMIC DNA]</scope>
    <source>
        <strain evidence="1 2">NH11</strain>
    </source>
</reference>
<gene>
    <name evidence="1" type="ORF">Fuma_01224</name>
</gene>
<organism evidence="1 2">
    <name type="scientific">Fuerstiella marisgermanici</name>
    <dbReference type="NCBI Taxonomy" id="1891926"/>
    <lineage>
        <taxon>Bacteria</taxon>
        <taxon>Pseudomonadati</taxon>
        <taxon>Planctomycetota</taxon>
        <taxon>Planctomycetia</taxon>
        <taxon>Planctomycetales</taxon>
        <taxon>Planctomycetaceae</taxon>
        <taxon>Fuerstiella</taxon>
    </lineage>
</organism>
<evidence type="ECO:0000313" key="2">
    <source>
        <dbReference type="Proteomes" id="UP000187735"/>
    </source>
</evidence>
<evidence type="ECO:0000313" key="1">
    <source>
        <dbReference type="EMBL" id="APZ91635.1"/>
    </source>
</evidence>
<protein>
    <submittedName>
        <fullName evidence="1">Uncharacterized protein</fullName>
    </submittedName>
</protein>
<dbReference type="KEGG" id="fmr:Fuma_01224"/>
<dbReference type="Proteomes" id="UP000187735">
    <property type="component" value="Chromosome"/>
</dbReference>
<proteinExistence type="predicted"/>